<evidence type="ECO:0000256" key="1">
    <source>
        <dbReference type="SAM" id="MobiDB-lite"/>
    </source>
</evidence>
<dbReference type="Pfam" id="PF18075">
    <property type="entry name" value="FtsX_ECD"/>
    <property type="match status" value="1"/>
</dbReference>
<evidence type="ECO:0000313" key="5">
    <source>
        <dbReference type="Proteomes" id="UP001499930"/>
    </source>
</evidence>
<gene>
    <name evidence="4" type="ORF">GCM10017559_45290</name>
</gene>
<reference evidence="5" key="1">
    <citation type="journal article" date="2019" name="Int. J. Syst. Evol. Microbiol.">
        <title>The Global Catalogue of Microorganisms (GCM) 10K type strain sequencing project: providing services to taxonomists for standard genome sequencing and annotation.</title>
        <authorList>
            <consortium name="The Broad Institute Genomics Platform"/>
            <consortium name="The Broad Institute Genome Sequencing Center for Infectious Disease"/>
            <person name="Wu L."/>
            <person name="Ma J."/>
        </authorList>
    </citation>
    <scope>NUCLEOTIDE SEQUENCE [LARGE SCALE GENOMIC DNA]</scope>
    <source>
        <strain evidence="5">JCM 3106</strain>
    </source>
</reference>
<comment type="caution">
    <text evidence="4">The sequence shown here is derived from an EMBL/GenBank/DDBJ whole genome shotgun (WGS) entry which is preliminary data.</text>
</comment>
<feature type="transmembrane region" description="Helical" evidence="2">
    <location>
        <begin position="31"/>
        <end position="50"/>
    </location>
</feature>
<dbReference type="EMBL" id="BAAAWD010000013">
    <property type="protein sequence ID" value="GAA3016616.1"/>
    <property type="molecule type" value="Genomic_DNA"/>
</dbReference>
<proteinExistence type="predicted"/>
<name>A0ABP6KLE5_9ACTN</name>
<accession>A0ABP6KLE5</accession>
<keyword evidence="5" id="KW-1185">Reference proteome</keyword>
<dbReference type="Proteomes" id="UP001499930">
    <property type="component" value="Unassembled WGS sequence"/>
</dbReference>
<dbReference type="InterPro" id="IPR040690">
    <property type="entry name" value="FtsX_ECD"/>
</dbReference>
<feature type="region of interest" description="Disordered" evidence="1">
    <location>
        <begin position="1"/>
        <end position="26"/>
    </location>
</feature>
<evidence type="ECO:0000259" key="3">
    <source>
        <dbReference type="Pfam" id="PF18075"/>
    </source>
</evidence>
<protein>
    <recommendedName>
        <fullName evidence="3">FtsX extracellular domain-containing protein</fullName>
    </recommendedName>
</protein>
<keyword evidence="2" id="KW-0812">Transmembrane</keyword>
<evidence type="ECO:0000313" key="4">
    <source>
        <dbReference type="EMBL" id="GAA3016616.1"/>
    </source>
</evidence>
<keyword evidence="2" id="KW-0472">Membrane</keyword>
<keyword evidence="2" id="KW-1133">Transmembrane helix</keyword>
<sequence>MTARADIVEDDYRPLPAPQSRRASRSSPVKIAAVALAVAVTTFGVIRLLAPSGPRGESTVAMSMSDMAPSGTPEVAVFLCRDDDPFPGCEGGAITRTEREDLRRALEARPETESVAFQDRRQAWENFRRTNKDDHRLLQAIGPEDMPESFRARIRAGADFSAVARAASELPGVSNSVDQACLLDGMSPWGVVKRFLGVGERERCSFPGKGR</sequence>
<dbReference type="Gene3D" id="3.30.70.3040">
    <property type="match status" value="1"/>
</dbReference>
<feature type="compositionally biased region" description="Basic and acidic residues" evidence="1">
    <location>
        <begin position="1"/>
        <end position="13"/>
    </location>
</feature>
<evidence type="ECO:0000256" key="2">
    <source>
        <dbReference type="SAM" id="Phobius"/>
    </source>
</evidence>
<organism evidence="4 5">
    <name type="scientific">Streptosporangium longisporum</name>
    <dbReference type="NCBI Taxonomy" id="46187"/>
    <lineage>
        <taxon>Bacteria</taxon>
        <taxon>Bacillati</taxon>
        <taxon>Actinomycetota</taxon>
        <taxon>Actinomycetes</taxon>
        <taxon>Streptosporangiales</taxon>
        <taxon>Streptosporangiaceae</taxon>
        <taxon>Streptosporangium</taxon>
    </lineage>
</organism>
<feature type="domain" description="FtsX extracellular" evidence="3">
    <location>
        <begin position="74"/>
        <end position="174"/>
    </location>
</feature>